<sequence length="118" mass="13445">MPLGLSSNYACHDPTPARGPRSLVCLKVLERTELGAGVRVNVPVAFSPLLEVDGLRGRYRRALFAGLGRRELDTLLRSELSPRRLVRSLLRYQTFPERIRVGLRGLRLCDRHLRGERR</sequence>
<name>A0A0F7L6S0_9VIRU</name>
<proteinExistence type="predicted"/>
<evidence type="ECO:0000313" key="1">
    <source>
        <dbReference type="EMBL" id="AKH46716.1"/>
    </source>
</evidence>
<accession>A0A0F7L6S0</accession>
<protein>
    <submittedName>
        <fullName evidence="1">Uncharacterized protein</fullName>
    </submittedName>
</protein>
<reference evidence="1" key="1">
    <citation type="journal article" date="2015" name="Front. Microbiol.">
        <title>Combining genomic sequencing methods to explore viral diversity and reveal potential virus-host interactions.</title>
        <authorList>
            <person name="Chow C.E."/>
            <person name="Winget D.M."/>
            <person name="White R.A.III."/>
            <person name="Hallam S.J."/>
            <person name="Suttle C.A."/>
        </authorList>
    </citation>
    <scope>NUCLEOTIDE SEQUENCE</scope>
    <source>
        <strain evidence="1">Anoxic2_1</strain>
    </source>
</reference>
<reference evidence="1" key="2">
    <citation type="submission" date="2015-03" db="EMBL/GenBank/DDBJ databases">
        <authorList>
            <person name="Chow C.-E.T."/>
            <person name="Winget D.M."/>
            <person name="White R.A.III."/>
            <person name="Hallam S.J."/>
            <person name="Suttle C.A."/>
        </authorList>
    </citation>
    <scope>NUCLEOTIDE SEQUENCE</scope>
    <source>
        <strain evidence="1">Anoxic2_1</strain>
    </source>
</reference>
<dbReference type="EMBL" id="KR029585">
    <property type="protein sequence ID" value="AKH46716.1"/>
    <property type="molecule type" value="Genomic_DNA"/>
</dbReference>
<organism evidence="1">
    <name type="scientific">uncultured marine virus</name>
    <dbReference type="NCBI Taxonomy" id="186617"/>
    <lineage>
        <taxon>Viruses</taxon>
        <taxon>environmental samples</taxon>
    </lineage>
</organism>